<dbReference type="InterPro" id="IPR041995">
    <property type="entry name" value="KOW_KIN17"/>
</dbReference>
<dbReference type="PANTHER" id="PTHR12805:SF0">
    <property type="entry name" value="DNA_RNA-BINDING PROTEIN KIN17"/>
    <property type="match status" value="1"/>
</dbReference>
<proteinExistence type="inferred from homology"/>
<dbReference type="GO" id="GO:0005634">
    <property type="term" value="C:nucleus"/>
    <property type="evidence" value="ECO:0007669"/>
    <property type="project" value="TreeGrafter"/>
</dbReference>
<dbReference type="FunFam" id="2.30.30.30:FF:000021">
    <property type="entry name" value="DNA/RNA-binding protein KIN17, putative"/>
    <property type="match status" value="1"/>
</dbReference>
<dbReference type="EMBL" id="CVRI01000021">
    <property type="protein sequence ID" value="CRK91877.1"/>
    <property type="molecule type" value="Genomic_DNA"/>
</dbReference>
<evidence type="ECO:0000256" key="1">
    <source>
        <dbReference type="ARBA" id="ARBA00008517"/>
    </source>
</evidence>
<dbReference type="GO" id="GO:0008270">
    <property type="term" value="F:zinc ion binding"/>
    <property type="evidence" value="ECO:0007669"/>
    <property type="project" value="UniProtKB-KW"/>
</dbReference>
<dbReference type="InterPro" id="IPR037321">
    <property type="entry name" value="KIN17-like"/>
</dbReference>
<evidence type="ECO:0000256" key="4">
    <source>
        <dbReference type="ARBA" id="ARBA00022833"/>
    </source>
</evidence>
<feature type="compositionally biased region" description="Basic and acidic residues" evidence="6">
    <location>
        <begin position="231"/>
        <end position="244"/>
    </location>
</feature>
<feature type="region of interest" description="Disordered" evidence="6">
    <location>
        <begin position="225"/>
        <end position="273"/>
    </location>
</feature>
<reference evidence="8 9" key="1">
    <citation type="submission" date="2015-04" db="EMBL/GenBank/DDBJ databases">
        <authorList>
            <person name="Syromyatnikov M.Y."/>
            <person name="Popov V.N."/>
        </authorList>
    </citation>
    <scope>NUCLEOTIDE SEQUENCE [LARGE SCALE GENOMIC DNA]</scope>
</reference>
<evidence type="ECO:0000259" key="7">
    <source>
        <dbReference type="SMART" id="SM01253"/>
    </source>
</evidence>
<dbReference type="SUPFAM" id="SSF57667">
    <property type="entry name" value="beta-beta-alpha zinc fingers"/>
    <property type="match status" value="1"/>
</dbReference>
<evidence type="ECO:0000313" key="8">
    <source>
        <dbReference type="EMBL" id="CRK91877.1"/>
    </source>
</evidence>
<dbReference type="PANTHER" id="PTHR12805">
    <property type="entry name" value="KIN17 KIN, ANTIGENIC DETERMINANT OF RECA PROTEIN HOMOLOG"/>
    <property type="match status" value="1"/>
</dbReference>
<dbReference type="GO" id="GO:0006974">
    <property type="term" value="P:DNA damage response"/>
    <property type="evidence" value="ECO:0007669"/>
    <property type="project" value="TreeGrafter"/>
</dbReference>
<keyword evidence="5" id="KW-0175">Coiled coil</keyword>
<evidence type="ECO:0000256" key="3">
    <source>
        <dbReference type="ARBA" id="ARBA00022771"/>
    </source>
</evidence>
<dbReference type="OrthoDB" id="10266249at2759"/>
<keyword evidence="2" id="KW-0479">Metal-binding</keyword>
<dbReference type="InterPro" id="IPR014722">
    <property type="entry name" value="Rib_uL2_dom2"/>
</dbReference>
<evidence type="ECO:0000256" key="5">
    <source>
        <dbReference type="SAM" id="Coils"/>
    </source>
</evidence>
<comment type="similarity">
    <text evidence="1">Belongs to the KIN17 family.</text>
</comment>
<dbReference type="InterPro" id="IPR038254">
    <property type="entry name" value="KIN17_WH-like_sf"/>
</dbReference>
<dbReference type="Pfam" id="PF25092">
    <property type="entry name" value="SH3_KIN17_C"/>
    <property type="match status" value="1"/>
</dbReference>
<dbReference type="Pfam" id="PF18131">
    <property type="entry name" value="KN17_SH3"/>
    <property type="match status" value="1"/>
</dbReference>
<dbReference type="CDD" id="cd13155">
    <property type="entry name" value="KOW_KIN17"/>
    <property type="match status" value="1"/>
</dbReference>
<dbReference type="Gene3D" id="1.10.10.2030">
    <property type="entry name" value="DNA/RNA-binding protein Kin17, conserved domain"/>
    <property type="match status" value="1"/>
</dbReference>
<dbReference type="InterPro" id="IPR041330">
    <property type="entry name" value="KN17_SH3"/>
</dbReference>
<dbReference type="Proteomes" id="UP000183832">
    <property type="component" value="Unassembled WGS sequence"/>
</dbReference>
<dbReference type="GO" id="GO:0006260">
    <property type="term" value="P:DNA replication"/>
    <property type="evidence" value="ECO:0007669"/>
    <property type="project" value="TreeGrafter"/>
</dbReference>
<protein>
    <submittedName>
        <fullName evidence="8">CLUMA_CG005498, isoform A</fullName>
    </submittedName>
</protein>
<dbReference type="InterPro" id="IPR019447">
    <property type="entry name" value="DNA/RNA-bd_Kin17_WH-like_dom"/>
</dbReference>
<dbReference type="InterPro" id="IPR036236">
    <property type="entry name" value="Znf_C2H2_sf"/>
</dbReference>
<feature type="coiled-coil region" evidence="5">
    <location>
        <begin position="149"/>
        <end position="190"/>
    </location>
</feature>
<dbReference type="AlphaFoldDB" id="A0A1J1HV35"/>
<evidence type="ECO:0000256" key="6">
    <source>
        <dbReference type="SAM" id="MobiDB-lite"/>
    </source>
</evidence>
<dbReference type="Pfam" id="PF25095">
    <property type="entry name" value="C2H2-zf_KIN17"/>
    <property type="match status" value="1"/>
</dbReference>
<dbReference type="Gene3D" id="2.30.30.140">
    <property type="match status" value="1"/>
</dbReference>
<organism evidence="8 9">
    <name type="scientific">Clunio marinus</name>
    <dbReference type="NCBI Taxonomy" id="568069"/>
    <lineage>
        <taxon>Eukaryota</taxon>
        <taxon>Metazoa</taxon>
        <taxon>Ecdysozoa</taxon>
        <taxon>Arthropoda</taxon>
        <taxon>Hexapoda</taxon>
        <taxon>Insecta</taxon>
        <taxon>Pterygota</taxon>
        <taxon>Neoptera</taxon>
        <taxon>Endopterygota</taxon>
        <taxon>Diptera</taxon>
        <taxon>Nematocera</taxon>
        <taxon>Chironomoidea</taxon>
        <taxon>Chironomidae</taxon>
        <taxon>Clunio</taxon>
    </lineage>
</organism>
<dbReference type="FunFam" id="1.10.10.2030:FF:000001">
    <property type="entry name" value="DNA/RNA-binding protein KIN17, putative"/>
    <property type="match status" value="1"/>
</dbReference>
<evidence type="ECO:0000256" key="2">
    <source>
        <dbReference type="ARBA" id="ARBA00022723"/>
    </source>
</evidence>
<keyword evidence="4" id="KW-0862">Zinc</keyword>
<dbReference type="STRING" id="568069.A0A1J1HV35"/>
<feature type="domain" description="DNA/RNA-binding protein Kin17 WH-like" evidence="7">
    <location>
        <begin position="52"/>
        <end position="178"/>
    </location>
</feature>
<gene>
    <name evidence="8" type="primary">putative DNA</name>
    <name evidence="8" type="synonym">RNA-binding protein KIN17</name>
    <name evidence="8" type="ORF">CLUMA_CG005498</name>
</gene>
<dbReference type="SMART" id="SM01253">
    <property type="entry name" value="Kin17_mid"/>
    <property type="match status" value="1"/>
</dbReference>
<evidence type="ECO:0000313" key="9">
    <source>
        <dbReference type="Proteomes" id="UP000183832"/>
    </source>
</evidence>
<keyword evidence="9" id="KW-1185">Reference proteome</keyword>
<feature type="compositionally biased region" description="Low complexity" evidence="6">
    <location>
        <begin position="246"/>
        <end position="260"/>
    </location>
</feature>
<dbReference type="InterPro" id="IPR056767">
    <property type="entry name" value="C2H2-Znf_KIN17"/>
</dbReference>
<accession>A0A1J1HV35</accession>
<keyword evidence="3" id="KW-0863">Zinc-finger</keyword>
<sequence>MPKAEVGTPKYLANKMKAKGLQKLRWYCQMCQKQCRDENGFKGHINTEAHQRQMLLFGQNTGSYTYQFSKDFFDSFMDILRRQFGTKRVKANKVYQQVIAHKDHVHMNSTRWHTLTGFCQWLGKSGICVVDLIEDEWWITYIDRDPETLERQRKAAKKKKMDKDDEERLLEFIEQQVERDKKRKDGENEEESEKKFTELVRENEEEKIKLELKVFKKPEVPIHLPPPAKISRIDNSDTMSEKSYKSTKSYKSDGGSSSKKSALEELMEQEERKKEQKNRKDYWLAEGIVVKVMTKSLGSDYYKQKAVVIEVVDKYRGKIKLLETGEKFKVDQEHLETVIPKIDGRVRILNGAYRDSTATLKSIETSKFSVTLEIEKGPFKGRIISGIPYEDFSKIYDK</sequence>
<dbReference type="Pfam" id="PF10357">
    <property type="entry name" value="WH_KIN17"/>
    <property type="match status" value="1"/>
</dbReference>
<name>A0A1J1HV35_9DIPT</name>
<dbReference type="GO" id="GO:0003690">
    <property type="term" value="F:double-stranded DNA binding"/>
    <property type="evidence" value="ECO:0007669"/>
    <property type="project" value="TreeGrafter"/>
</dbReference>
<dbReference type="Gene3D" id="2.30.30.30">
    <property type="match status" value="1"/>
</dbReference>